<proteinExistence type="predicted"/>
<comment type="caution">
    <text evidence="2">The sequence shown here is derived from an EMBL/GenBank/DDBJ whole genome shotgun (WGS) entry which is preliminary data.</text>
</comment>
<dbReference type="InterPro" id="IPR047111">
    <property type="entry name" value="YbaP-like"/>
</dbReference>
<reference evidence="2 3" key="1">
    <citation type="submission" date="2020-05" db="EMBL/GenBank/DDBJ databases">
        <title>Parvularcula mediterraneae sp. nov., isolated from polypropylene straw from shallow seawater of the seashore of Laganas in Zakynthos island, Greece.</title>
        <authorList>
            <person name="Szabo I."/>
            <person name="Al-Omari J."/>
            <person name="Rado J."/>
            <person name="Szerdahelyi G.S."/>
        </authorList>
    </citation>
    <scope>NUCLEOTIDE SEQUENCE [LARGE SCALE GENOMIC DNA]</scope>
    <source>
        <strain evidence="2 3">ZS-1/3</strain>
    </source>
</reference>
<gene>
    <name evidence="2" type="ORF">HK107_05860</name>
</gene>
<evidence type="ECO:0000313" key="3">
    <source>
        <dbReference type="Proteomes" id="UP000536835"/>
    </source>
</evidence>
<keyword evidence="3" id="KW-1185">Reference proteome</keyword>
<protein>
    <submittedName>
        <fullName evidence="2">TraB/GumN family protein</fullName>
    </submittedName>
</protein>
<accession>A0A7Y3W4K3</accession>
<organism evidence="2 3">
    <name type="scientific">Parvularcula mediterranea</name>
    <dbReference type="NCBI Taxonomy" id="2732508"/>
    <lineage>
        <taxon>Bacteria</taxon>
        <taxon>Pseudomonadati</taxon>
        <taxon>Pseudomonadota</taxon>
        <taxon>Alphaproteobacteria</taxon>
        <taxon>Parvularculales</taxon>
        <taxon>Parvularculaceae</taxon>
        <taxon>Parvularcula</taxon>
    </lineage>
</organism>
<evidence type="ECO:0000313" key="2">
    <source>
        <dbReference type="EMBL" id="NNU15845.1"/>
    </source>
</evidence>
<dbReference type="CDD" id="cd14789">
    <property type="entry name" value="Tiki"/>
    <property type="match status" value="1"/>
</dbReference>
<dbReference type="EMBL" id="JABFCX010000002">
    <property type="protein sequence ID" value="NNU15845.1"/>
    <property type="molecule type" value="Genomic_DNA"/>
</dbReference>
<feature type="chain" id="PRO_5031525274" evidence="1">
    <location>
        <begin position="25"/>
        <end position="329"/>
    </location>
</feature>
<feature type="signal peptide" evidence="1">
    <location>
        <begin position="1"/>
        <end position="24"/>
    </location>
</feature>
<dbReference type="RefSeq" id="WP_173197609.1">
    <property type="nucleotide sequence ID" value="NZ_JABFCX010000002.1"/>
</dbReference>
<dbReference type="Pfam" id="PF01963">
    <property type="entry name" value="TraB_PrgY_gumN"/>
    <property type="match status" value="1"/>
</dbReference>
<dbReference type="PANTHER" id="PTHR40590">
    <property type="entry name" value="CYTOPLASMIC PROTEIN-RELATED"/>
    <property type="match status" value="1"/>
</dbReference>
<evidence type="ECO:0000256" key="1">
    <source>
        <dbReference type="SAM" id="SignalP"/>
    </source>
</evidence>
<dbReference type="AlphaFoldDB" id="A0A7Y3W4K3"/>
<dbReference type="InterPro" id="IPR002816">
    <property type="entry name" value="TraB/PrgY/GumN_fam"/>
</dbReference>
<sequence length="329" mass="36340">MRFSFPLALAAFSAGLLGACSDDAASGDIVIEELGGQQEIAEPVGGKDRPSNLDEATEGESNVAIWQVSDEDTVVYLLGTVHLMKPGVEWQTQDIRTAFNQAEAVFLEADVFSREAQRAMGLVVTQTAELKNDMTLSDFFEKKDQKRIDEALGELDLSLSQLNNFRPWFATMQMSVLSLIKAGGDPASGADVIISREMLERGVPLRYLETAAQQIQMLANGDDERDAAYFLEVLDDLEEGEAYYADLMGAWYEGDVERVDYLINSAFADYPKLRERLITDRNADWSQQIDRVLTDEPGTFVVAVGAGHLAGDASLQDMLRGRGYDVERL</sequence>
<dbReference type="Proteomes" id="UP000536835">
    <property type="component" value="Unassembled WGS sequence"/>
</dbReference>
<dbReference type="PANTHER" id="PTHR40590:SF1">
    <property type="entry name" value="CYTOPLASMIC PROTEIN"/>
    <property type="match status" value="1"/>
</dbReference>
<dbReference type="PROSITE" id="PS51257">
    <property type="entry name" value="PROKAR_LIPOPROTEIN"/>
    <property type="match status" value="1"/>
</dbReference>
<name>A0A7Y3W4K3_9PROT</name>
<keyword evidence="1" id="KW-0732">Signal</keyword>